<proteinExistence type="predicted"/>
<dbReference type="EMBL" id="BOMS01000110">
    <property type="protein sequence ID" value="GIE70762.1"/>
    <property type="molecule type" value="Genomic_DNA"/>
</dbReference>
<dbReference type="RefSeq" id="WP_203828761.1">
    <property type="nucleotide sequence ID" value="NZ_BAAATY010000018.1"/>
</dbReference>
<organism evidence="1 2">
    <name type="scientific">Actinoplanes palleronii</name>
    <dbReference type="NCBI Taxonomy" id="113570"/>
    <lineage>
        <taxon>Bacteria</taxon>
        <taxon>Bacillati</taxon>
        <taxon>Actinomycetota</taxon>
        <taxon>Actinomycetes</taxon>
        <taxon>Micromonosporales</taxon>
        <taxon>Micromonosporaceae</taxon>
        <taxon>Actinoplanes</taxon>
    </lineage>
</organism>
<reference evidence="1 2" key="1">
    <citation type="submission" date="2021-01" db="EMBL/GenBank/DDBJ databases">
        <title>Whole genome shotgun sequence of Actinoplanes palleronii NBRC 14916.</title>
        <authorList>
            <person name="Komaki H."/>
            <person name="Tamura T."/>
        </authorList>
    </citation>
    <scope>NUCLEOTIDE SEQUENCE [LARGE SCALE GENOMIC DNA]</scope>
    <source>
        <strain evidence="1 2">NBRC 14916</strain>
    </source>
</reference>
<protein>
    <submittedName>
        <fullName evidence="1">Uncharacterized protein</fullName>
    </submittedName>
</protein>
<evidence type="ECO:0000313" key="2">
    <source>
        <dbReference type="Proteomes" id="UP000624709"/>
    </source>
</evidence>
<gene>
    <name evidence="1" type="ORF">Apa02nite_068700</name>
</gene>
<sequence length="85" mass="9269">MTDNLTTDLDQTYHQHPDTRAAASRYLERSGNADLLQMLGLVDEPARPTVCALGHPLSKLGACRRTAGCRVATERLVEAKRAGVH</sequence>
<comment type="caution">
    <text evidence="1">The sequence shown here is derived from an EMBL/GenBank/DDBJ whole genome shotgun (WGS) entry which is preliminary data.</text>
</comment>
<evidence type="ECO:0000313" key="1">
    <source>
        <dbReference type="EMBL" id="GIE70762.1"/>
    </source>
</evidence>
<name>A0ABQ4BJA6_9ACTN</name>
<dbReference type="Proteomes" id="UP000624709">
    <property type="component" value="Unassembled WGS sequence"/>
</dbReference>
<keyword evidence="2" id="KW-1185">Reference proteome</keyword>
<accession>A0ABQ4BJA6</accession>